<evidence type="ECO:0000256" key="1">
    <source>
        <dbReference type="ARBA" id="ARBA00004141"/>
    </source>
</evidence>
<dbReference type="RefSeq" id="XP_012895735.1">
    <property type="nucleotide sequence ID" value="XM_013040281.1"/>
</dbReference>
<dbReference type="GO" id="GO:0019706">
    <property type="term" value="F:protein-cysteine S-palmitoyltransferase activity"/>
    <property type="evidence" value="ECO:0007669"/>
    <property type="project" value="UniProtKB-EC"/>
</dbReference>
<keyword evidence="10" id="KW-1185">Reference proteome</keyword>
<protein>
    <recommendedName>
        <fullName evidence="7">Palmitoyltransferase</fullName>
        <ecNumber evidence="7">2.3.1.225</ecNumber>
    </recommendedName>
</protein>
<gene>
    <name evidence="9" type="ORF">GSBLH_T00001812001</name>
</gene>
<feature type="transmembrane region" description="Helical" evidence="7">
    <location>
        <begin position="38"/>
        <end position="62"/>
    </location>
</feature>
<keyword evidence="4 7" id="KW-1133">Transmembrane helix</keyword>
<sequence length="79" mass="9172">MKPFRAHHCSRCKTCILKMDHHCPWINNCVGARNQKHFFLFLLYVHVGEVFASFLGIGFLWLHRADLVVCCLLCNSLPN</sequence>
<comment type="similarity">
    <text evidence="7">Belongs to the DHHC palmitoyltransferase family.</text>
</comment>
<dbReference type="GO" id="GO:0016020">
    <property type="term" value="C:membrane"/>
    <property type="evidence" value="ECO:0007669"/>
    <property type="project" value="UniProtKB-SubCell"/>
</dbReference>
<dbReference type="PANTHER" id="PTHR12246">
    <property type="entry name" value="PALMITOYLTRANSFERASE ZDHHC16"/>
    <property type="match status" value="1"/>
</dbReference>
<comment type="caution">
    <text evidence="7">Lacks conserved residue(s) required for the propagation of feature annotation.</text>
</comment>
<keyword evidence="5 7" id="KW-0472">Membrane</keyword>
<evidence type="ECO:0000256" key="3">
    <source>
        <dbReference type="ARBA" id="ARBA00022692"/>
    </source>
</evidence>
<dbReference type="InParanoid" id="D8M0U8"/>
<name>D8M0U8_BLAHO</name>
<evidence type="ECO:0000313" key="10">
    <source>
        <dbReference type="Proteomes" id="UP000008312"/>
    </source>
</evidence>
<dbReference type="Pfam" id="PF01529">
    <property type="entry name" value="DHHC"/>
    <property type="match status" value="1"/>
</dbReference>
<dbReference type="InterPro" id="IPR039859">
    <property type="entry name" value="PFA4/ZDH16/20/ERF2-like"/>
</dbReference>
<keyword evidence="3 7" id="KW-0812">Transmembrane</keyword>
<comment type="catalytic activity">
    <reaction evidence="7">
        <text>L-cysteinyl-[protein] + hexadecanoyl-CoA = S-hexadecanoyl-L-cysteinyl-[protein] + CoA</text>
        <dbReference type="Rhea" id="RHEA:36683"/>
        <dbReference type="Rhea" id="RHEA-COMP:10131"/>
        <dbReference type="Rhea" id="RHEA-COMP:11032"/>
        <dbReference type="ChEBI" id="CHEBI:29950"/>
        <dbReference type="ChEBI" id="CHEBI:57287"/>
        <dbReference type="ChEBI" id="CHEBI:57379"/>
        <dbReference type="ChEBI" id="CHEBI:74151"/>
        <dbReference type="EC" id="2.3.1.225"/>
    </reaction>
</comment>
<dbReference type="EC" id="2.3.1.225" evidence="7"/>
<dbReference type="EMBL" id="FN668644">
    <property type="protein sequence ID" value="CBK21687.2"/>
    <property type="molecule type" value="Genomic_DNA"/>
</dbReference>
<dbReference type="GeneID" id="24919038"/>
<comment type="subcellular location">
    <subcellularLocation>
        <location evidence="1">Membrane</location>
        <topology evidence="1">Multi-pass membrane protein</topology>
    </subcellularLocation>
</comment>
<dbReference type="PROSITE" id="PS50216">
    <property type="entry name" value="DHHC"/>
    <property type="match status" value="1"/>
</dbReference>
<evidence type="ECO:0000256" key="5">
    <source>
        <dbReference type="ARBA" id="ARBA00023136"/>
    </source>
</evidence>
<evidence type="ECO:0000259" key="8">
    <source>
        <dbReference type="Pfam" id="PF01529"/>
    </source>
</evidence>
<evidence type="ECO:0000256" key="6">
    <source>
        <dbReference type="ARBA" id="ARBA00023315"/>
    </source>
</evidence>
<dbReference type="InterPro" id="IPR001594">
    <property type="entry name" value="Palmitoyltrfase_DHHC"/>
</dbReference>
<organism evidence="9">
    <name type="scientific">Blastocystis hominis</name>
    <dbReference type="NCBI Taxonomy" id="12968"/>
    <lineage>
        <taxon>Eukaryota</taxon>
        <taxon>Sar</taxon>
        <taxon>Stramenopiles</taxon>
        <taxon>Bigyra</taxon>
        <taxon>Opalozoa</taxon>
        <taxon>Opalinata</taxon>
        <taxon>Blastocystidae</taxon>
        <taxon>Blastocystis</taxon>
    </lineage>
</organism>
<evidence type="ECO:0000256" key="7">
    <source>
        <dbReference type="RuleBase" id="RU079119"/>
    </source>
</evidence>
<dbReference type="Proteomes" id="UP000008312">
    <property type="component" value="Unassembled WGS sequence"/>
</dbReference>
<dbReference type="AlphaFoldDB" id="D8M0U8"/>
<proteinExistence type="inferred from homology"/>
<evidence type="ECO:0000256" key="2">
    <source>
        <dbReference type="ARBA" id="ARBA00022679"/>
    </source>
</evidence>
<accession>D8M0U8</accession>
<keyword evidence="6 7" id="KW-0012">Acyltransferase</keyword>
<evidence type="ECO:0000256" key="4">
    <source>
        <dbReference type="ARBA" id="ARBA00022989"/>
    </source>
</evidence>
<dbReference type="OrthoDB" id="331948at2759"/>
<comment type="domain">
    <text evidence="7">The DHHC domain is required for palmitoyltransferase activity.</text>
</comment>
<dbReference type="OMA" id="VICRVTH"/>
<evidence type="ECO:0000313" key="9">
    <source>
        <dbReference type="EMBL" id="CBK21687.2"/>
    </source>
</evidence>
<feature type="domain" description="Palmitoyltransferase DHHC" evidence="8">
    <location>
        <begin position="2"/>
        <end position="61"/>
    </location>
</feature>
<keyword evidence="2 7" id="KW-0808">Transferase</keyword>
<reference evidence="9" key="1">
    <citation type="submission" date="2010-02" db="EMBL/GenBank/DDBJ databases">
        <title>Sequencing and annotation of the Blastocystis hominis genome.</title>
        <authorList>
            <person name="Wincker P."/>
        </authorList>
    </citation>
    <scope>NUCLEOTIDE SEQUENCE</scope>
    <source>
        <strain evidence="9">Singapore isolate B</strain>
    </source>
</reference>